<proteinExistence type="predicted"/>
<evidence type="ECO:0000313" key="3">
    <source>
        <dbReference type="Proteomes" id="UP000289841"/>
    </source>
</evidence>
<dbReference type="KEGG" id="aaxa:NCTC10138_00766"/>
<dbReference type="RefSeq" id="WP_026391204.1">
    <property type="nucleotide sequence ID" value="NZ_LR215048.1"/>
</dbReference>
<feature type="chain" id="PRO_5019429439" evidence="1">
    <location>
        <begin position="25"/>
        <end position="335"/>
    </location>
</feature>
<gene>
    <name evidence="2" type="ORF">NCTC10138_00766</name>
</gene>
<dbReference type="AlphaFoldDB" id="A0A449BDA2"/>
<evidence type="ECO:0000313" key="2">
    <source>
        <dbReference type="EMBL" id="VEU80397.1"/>
    </source>
</evidence>
<dbReference type="STRING" id="1278311.GCA_000428705_01192"/>
<organism evidence="2 3">
    <name type="scientific">Haploplasma axanthum</name>
    <name type="common">Acholeplasma axanthum</name>
    <dbReference type="NCBI Taxonomy" id="29552"/>
    <lineage>
        <taxon>Bacteria</taxon>
        <taxon>Bacillati</taxon>
        <taxon>Mycoplasmatota</taxon>
        <taxon>Mollicutes</taxon>
        <taxon>Acholeplasmatales</taxon>
        <taxon>Acholeplasmataceae</taxon>
        <taxon>Haploplasma</taxon>
    </lineage>
</organism>
<accession>A0A449BDA2</accession>
<reference evidence="2 3" key="1">
    <citation type="submission" date="2019-01" db="EMBL/GenBank/DDBJ databases">
        <authorList>
            <consortium name="Pathogen Informatics"/>
        </authorList>
    </citation>
    <scope>NUCLEOTIDE SEQUENCE [LARGE SCALE GENOMIC DNA]</scope>
    <source>
        <strain evidence="2 3">NCTC10138</strain>
    </source>
</reference>
<evidence type="ECO:0000256" key="1">
    <source>
        <dbReference type="SAM" id="SignalP"/>
    </source>
</evidence>
<keyword evidence="3" id="KW-1185">Reference proteome</keyword>
<keyword evidence="1" id="KW-0732">Signal</keyword>
<protein>
    <submittedName>
        <fullName evidence="2">Uncharacterized protein</fullName>
    </submittedName>
</protein>
<dbReference type="EMBL" id="LR215048">
    <property type="protein sequence ID" value="VEU80397.1"/>
    <property type="molecule type" value="Genomic_DNA"/>
</dbReference>
<sequence>MKKKCFILFFVLMNIVFISSNVKAAGLSDINPTTSEFNNAQTVKLNERKAAAGSSYGYNVSHFQAPIAGAYNFIFESRNSGTVAKIYEEENALFFYKRVLRKEGTAAYRKYTYPGQEIIIYDDLRIEMDLDKDEDYYIAHSAIRGTFMYEYKIEVNQDYLKYDKFSIWTQDIEYRMKNQGSRSISYIGKETMPLYYAVISKAMDAYIDDYLRDFEYEEAVRILTENVIGLLELYLTTAIPGLDIFLFCLKTLNNVKLPNLTKTDFIYASYNRQKTIRKVTGASEEFEGSKYILDFNSGIREDYYILDGIHNSFIVKNDGNNSYGIYANRGTFYSM</sequence>
<dbReference type="Proteomes" id="UP000289841">
    <property type="component" value="Chromosome"/>
</dbReference>
<feature type="signal peptide" evidence="1">
    <location>
        <begin position="1"/>
        <end position="24"/>
    </location>
</feature>
<name>A0A449BDA2_HAPAX</name>